<evidence type="ECO:0000313" key="2">
    <source>
        <dbReference type="EMBL" id="SIR53122.1"/>
    </source>
</evidence>
<comment type="caution">
    <text evidence="2">The sequence shown here is derived from an EMBL/GenBank/DDBJ whole genome shotgun (WGS) entry which is preliminary data.</text>
</comment>
<evidence type="ECO:0000313" key="3">
    <source>
        <dbReference type="Proteomes" id="UP000186666"/>
    </source>
</evidence>
<keyword evidence="1" id="KW-1133">Transmembrane helix</keyword>
<feature type="transmembrane region" description="Helical" evidence="1">
    <location>
        <begin position="49"/>
        <end position="68"/>
    </location>
</feature>
<accession>A0ABY1KB07</accession>
<gene>
    <name evidence="2" type="ORF">SAMN05421578_11769</name>
</gene>
<sequence>MNRRAAGMIFISIGAFLYGIRYISAAIFGSNASAWNESLFQAMLDSVGSGPLILSVLSLIIGIIYLIISEFGESLKANMAQVKSNWNRSWNEPDPDSNKENE</sequence>
<keyword evidence="3" id="KW-1185">Reference proteome</keyword>
<keyword evidence="1" id="KW-0812">Transmembrane</keyword>
<name>A0ABY1KB07_9BACL</name>
<evidence type="ECO:0000256" key="1">
    <source>
        <dbReference type="SAM" id="Phobius"/>
    </source>
</evidence>
<dbReference type="RefSeq" id="WP_068592537.1">
    <property type="nucleotide sequence ID" value="NZ_FTNK01000017.1"/>
</dbReference>
<proteinExistence type="predicted"/>
<keyword evidence="1" id="KW-0472">Membrane</keyword>
<protein>
    <submittedName>
        <fullName evidence="2">Uncharacterized protein</fullName>
    </submittedName>
</protein>
<dbReference type="Proteomes" id="UP000186666">
    <property type="component" value="Unassembled WGS sequence"/>
</dbReference>
<organism evidence="2 3">
    <name type="scientific">Paenibacillus macquariensis</name>
    <dbReference type="NCBI Taxonomy" id="948756"/>
    <lineage>
        <taxon>Bacteria</taxon>
        <taxon>Bacillati</taxon>
        <taxon>Bacillota</taxon>
        <taxon>Bacilli</taxon>
        <taxon>Bacillales</taxon>
        <taxon>Paenibacillaceae</taxon>
        <taxon>Paenibacillus</taxon>
    </lineage>
</organism>
<reference evidence="2 3" key="1">
    <citation type="submission" date="2017-01" db="EMBL/GenBank/DDBJ databases">
        <authorList>
            <person name="Varghese N."/>
            <person name="Submissions S."/>
        </authorList>
    </citation>
    <scope>NUCLEOTIDE SEQUENCE [LARGE SCALE GENOMIC DNA]</scope>
    <source>
        <strain evidence="2 3">ATCC 23464</strain>
    </source>
</reference>
<dbReference type="EMBL" id="FTNK01000017">
    <property type="protein sequence ID" value="SIR53122.1"/>
    <property type="molecule type" value="Genomic_DNA"/>
</dbReference>